<dbReference type="OrthoDB" id="9798454at2"/>
<dbReference type="EMBL" id="MRCG01000017">
    <property type="protein sequence ID" value="OKH45345.1"/>
    <property type="molecule type" value="Genomic_DNA"/>
</dbReference>
<evidence type="ECO:0000313" key="3">
    <source>
        <dbReference type="EMBL" id="OKH45345.1"/>
    </source>
</evidence>
<evidence type="ECO:0000313" key="4">
    <source>
        <dbReference type="Proteomes" id="UP000185557"/>
    </source>
</evidence>
<reference evidence="3 4" key="1">
    <citation type="submission" date="2016-11" db="EMBL/GenBank/DDBJ databases">
        <title>Draft Genome Sequences of Nine Cyanobacterial Strains from Diverse Habitats.</title>
        <authorList>
            <person name="Zhu T."/>
            <person name="Hou S."/>
            <person name="Lu X."/>
            <person name="Hess W.R."/>
        </authorList>
    </citation>
    <scope>NUCLEOTIDE SEQUENCE [LARGE SCALE GENOMIC DNA]</scope>
    <source>
        <strain evidence="3 4">NIES-30</strain>
    </source>
</reference>
<proteinExistence type="predicted"/>
<dbReference type="Proteomes" id="UP000185557">
    <property type="component" value="Unassembled WGS sequence"/>
</dbReference>
<dbReference type="InterPro" id="IPR003680">
    <property type="entry name" value="Flavodoxin_fold"/>
</dbReference>
<keyword evidence="4" id="KW-1185">Reference proteome</keyword>
<organism evidence="3 4">
    <name type="scientific">Phormidium tenue NIES-30</name>
    <dbReference type="NCBI Taxonomy" id="549789"/>
    <lineage>
        <taxon>Bacteria</taxon>
        <taxon>Bacillati</taxon>
        <taxon>Cyanobacteriota</taxon>
        <taxon>Cyanophyceae</taxon>
        <taxon>Oscillatoriophycideae</taxon>
        <taxon>Oscillatoriales</taxon>
        <taxon>Oscillatoriaceae</taxon>
        <taxon>Phormidium</taxon>
    </lineage>
</organism>
<dbReference type="STRING" id="549789.NIES30_19660"/>
<dbReference type="Gene3D" id="3.40.50.360">
    <property type="match status" value="1"/>
</dbReference>
<dbReference type="RefSeq" id="WP_073610154.1">
    <property type="nucleotide sequence ID" value="NZ_MRCG01000017.1"/>
</dbReference>
<sequence>MTPSNRILVLFAHPALNKSRMNSQLVRAIADLEGVILHDLYEEYPDFHIDVKREQQLLIDHDIVVWQHPFYWYSSPAILKEWQDLVLEYGFAYGHEGTALQGKKCLSAISTGGSHQAYQRDGYNYYTIGELLTPFAQTARLCGMDYLPPFVVHGTHQLLDGPEISDRAQDYRTLIQALRDNQVNWAALPGLTQLNQDLSQVLLAPEVAPHA</sequence>
<evidence type="ECO:0000259" key="2">
    <source>
        <dbReference type="Pfam" id="PF02525"/>
    </source>
</evidence>
<accession>A0A1U7J0W4</accession>
<dbReference type="PANTHER" id="PTHR47307:SF1">
    <property type="entry name" value="GLUTATHIONE-REGULATED POTASSIUM-EFFLUX SYSTEM ANCILLARY PROTEIN KEFG"/>
    <property type="match status" value="1"/>
</dbReference>
<dbReference type="InterPro" id="IPR046980">
    <property type="entry name" value="KefG/KefF"/>
</dbReference>
<dbReference type="SUPFAM" id="SSF52218">
    <property type="entry name" value="Flavoproteins"/>
    <property type="match status" value="1"/>
</dbReference>
<comment type="caution">
    <text evidence="3">The sequence shown here is derived from an EMBL/GenBank/DDBJ whole genome shotgun (WGS) entry which is preliminary data.</text>
</comment>
<dbReference type="PANTHER" id="PTHR47307">
    <property type="entry name" value="GLUTATHIONE-REGULATED POTASSIUM-EFFLUX SYSTEM ANCILLARY PROTEIN KEFG"/>
    <property type="match status" value="1"/>
</dbReference>
<feature type="domain" description="Flavodoxin-like fold" evidence="2">
    <location>
        <begin position="6"/>
        <end position="173"/>
    </location>
</feature>
<dbReference type="InterPro" id="IPR029039">
    <property type="entry name" value="Flavoprotein-like_sf"/>
</dbReference>
<dbReference type="AlphaFoldDB" id="A0A1U7J0W4"/>
<name>A0A1U7J0W4_9CYAN</name>
<dbReference type="GO" id="GO:0009055">
    <property type="term" value="F:electron transfer activity"/>
    <property type="evidence" value="ECO:0007669"/>
    <property type="project" value="TreeGrafter"/>
</dbReference>
<dbReference type="GO" id="GO:0003955">
    <property type="term" value="F:NAD(P)H dehydrogenase (quinone) activity"/>
    <property type="evidence" value="ECO:0007669"/>
    <property type="project" value="TreeGrafter"/>
</dbReference>
<dbReference type="Pfam" id="PF02525">
    <property type="entry name" value="Flavodoxin_2"/>
    <property type="match status" value="1"/>
</dbReference>
<keyword evidence="1" id="KW-0560">Oxidoreductase</keyword>
<dbReference type="GO" id="GO:0010181">
    <property type="term" value="F:FMN binding"/>
    <property type="evidence" value="ECO:0007669"/>
    <property type="project" value="TreeGrafter"/>
</dbReference>
<evidence type="ECO:0000256" key="1">
    <source>
        <dbReference type="ARBA" id="ARBA00023002"/>
    </source>
</evidence>
<protein>
    <submittedName>
        <fullName evidence="3">NAD(P)H oxidoreductase</fullName>
    </submittedName>
</protein>
<gene>
    <name evidence="3" type="ORF">NIES30_19660</name>
</gene>